<proteinExistence type="predicted"/>
<dbReference type="Pfam" id="PF12672">
    <property type="entry name" value="DUF3793"/>
    <property type="match status" value="1"/>
</dbReference>
<name>A0A6I2UXC3_9FIRM</name>
<dbReference type="InterPro" id="IPR024523">
    <property type="entry name" value="DUF3793"/>
</dbReference>
<dbReference type="EMBL" id="VUNL01000005">
    <property type="protein sequence ID" value="MSV24724.1"/>
    <property type="molecule type" value="Genomic_DNA"/>
</dbReference>
<evidence type="ECO:0000313" key="2">
    <source>
        <dbReference type="Proteomes" id="UP000430222"/>
    </source>
</evidence>
<reference evidence="1 2" key="1">
    <citation type="submission" date="2019-08" db="EMBL/GenBank/DDBJ databases">
        <title>In-depth cultivation of the pig gut microbiome towards novel bacterial diversity and tailored functional studies.</title>
        <authorList>
            <person name="Wylensek D."/>
            <person name="Hitch T.C.A."/>
            <person name="Clavel T."/>
        </authorList>
    </citation>
    <scope>NUCLEOTIDE SEQUENCE [LARGE SCALE GENOMIC DNA]</scope>
    <source>
        <strain evidence="2">WCA-380-WT-3B3</strain>
    </source>
</reference>
<accession>A0A6I2UXC3</accession>
<sequence>MFRGLKGGSLLSFRKSRFRDFDRLLASYGPCFRCKGISVFRVTEGEEYVLLLFYRRHVLERNLKRGLARKILQQCGYREEDTLDQMLARLQARMRLQKTFPHEIGLFLDYPPEDVEGFIAHRGRKFCCSGYWKVYANEAQTRKLFEQYTDCTQEFCQQLERGASFQELILAV</sequence>
<dbReference type="Proteomes" id="UP000430222">
    <property type="component" value="Unassembled WGS sequence"/>
</dbReference>
<comment type="caution">
    <text evidence="1">The sequence shown here is derived from an EMBL/GenBank/DDBJ whole genome shotgun (WGS) entry which is preliminary data.</text>
</comment>
<gene>
    <name evidence="1" type="ORF">FYJ78_05905</name>
</gene>
<evidence type="ECO:0000313" key="1">
    <source>
        <dbReference type="EMBL" id="MSV24724.1"/>
    </source>
</evidence>
<organism evidence="1 2">
    <name type="scientific">Selenomonas montiformis</name>
    <dbReference type="NCBI Taxonomy" id="2652285"/>
    <lineage>
        <taxon>Bacteria</taxon>
        <taxon>Bacillati</taxon>
        <taxon>Bacillota</taxon>
        <taxon>Negativicutes</taxon>
        <taxon>Selenomonadales</taxon>
        <taxon>Selenomonadaceae</taxon>
        <taxon>Selenomonas</taxon>
    </lineage>
</organism>
<dbReference type="AlphaFoldDB" id="A0A6I2UXC3"/>
<keyword evidence="2" id="KW-1185">Reference proteome</keyword>
<protein>
    <submittedName>
        <fullName evidence="1">DUF3793 family protein</fullName>
    </submittedName>
</protein>